<dbReference type="SUPFAM" id="SSF55347">
    <property type="entry name" value="Glyceraldehyde-3-phosphate dehydrogenase-like, C-terminal domain"/>
    <property type="match status" value="1"/>
</dbReference>
<name>A0A927H074_9BACL</name>
<evidence type="ECO:0000259" key="2">
    <source>
        <dbReference type="Pfam" id="PF22725"/>
    </source>
</evidence>
<comment type="caution">
    <text evidence="3">The sequence shown here is derived from an EMBL/GenBank/DDBJ whole genome shotgun (WGS) entry which is preliminary data.</text>
</comment>
<dbReference type="InterPro" id="IPR055170">
    <property type="entry name" value="GFO_IDH_MocA-like_dom"/>
</dbReference>
<accession>A0A927H074</accession>
<gene>
    <name evidence="3" type="ORF">IDH45_09285</name>
</gene>
<organism evidence="3 4">
    <name type="scientific">Paenibacillus oceani</name>
    <dbReference type="NCBI Taxonomy" id="2772510"/>
    <lineage>
        <taxon>Bacteria</taxon>
        <taxon>Bacillati</taxon>
        <taxon>Bacillota</taxon>
        <taxon>Bacilli</taxon>
        <taxon>Bacillales</taxon>
        <taxon>Paenibacillaceae</taxon>
        <taxon>Paenibacillus</taxon>
    </lineage>
</organism>
<dbReference type="Proteomes" id="UP000639396">
    <property type="component" value="Unassembled WGS sequence"/>
</dbReference>
<sequence>MTSLFRIRERSKFRAVIVGAGAIAHDHARVLRLDTRAELAGIADIDYKKAQSLASDSGAAAYTDYKTMVSELQPDIAIITLPHYLHKTAAIDCTERGCHVLMEKPMALNTDECVEMNITADKHGVYLAVGQLQHHYAANRKVKAIIASGQLGKLVSIFERRHHPYFLPQRPDWFLDKAKSGGGVVINLGSHCIDKLQWIGGSPITKVMAHLTYYGTRGNVEGGGSLLMQTAVGVSAMISLCGYNNVTVNETEFIGTEGQLELVGSHSLWIAGEDRTYTQVDLGETVDVFEAQWSAFLDDIERGGPTDNSGEYGQSVCAVIDAIYRSDATGTEQDVISVPSPVPIV</sequence>
<dbReference type="Gene3D" id="3.40.50.720">
    <property type="entry name" value="NAD(P)-binding Rossmann-like Domain"/>
    <property type="match status" value="1"/>
</dbReference>
<dbReference type="InterPro" id="IPR051450">
    <property type="entry name" value="Gfo/Idh/MocA_Oxidoreductases"/>
</dbReference>
<dbReference type="PANTHER" id="PTHR43377">
    <property type="entry name" value="BILIVERDIN REDUCTASE A"/>
    <property type="match status" value="1"/>
</dbReference>
<dbReference type="InterPro" id="IPR000683">
    <property type="entry name" value="Gfo/Idh/MocA-like_OxRdtase_N"/>
</dbReference>
<dbReference type="SUPFAM" id="SSF51735">
    <property type="entry name" value="NAD(P)-binding Rossmann-fold domains"/>
    <property type="match status" value="1"/>
</dbReference>
<feature type="domain" description="Gfo/Idh/MocA-like oxidoreductase N-terminal" evidence="1">
    <location>
        <begin position="13"/>
        <end position="130"/>
    </location>
</feature>
<feature type="domain" description="GFO/IDH/MocA-like oxidoreductase" evidence="2">
    <location>
        <begin position="140"/>
        <end position="261"/>
    </location>
</feature>
<dbReference type="InterPro" id="IPR036291">
    <property type="entry name" value="NAD(P)-bd_dom_sf"/>
</dbReference>
<dbReference type="Pfam" id="PF22725">
    <property type="entry name" value="GFO_IDH_MocA_C3"/>
    <property type="match status" value="1"/>
</dbReference>
<dbReference type="RefSeq" id="WP_190926834.1">
    <property type="nucleotide sequence ID" value="NZ_JACXJA010000009.1"/>
</dbReference>
<dbReference type="PANTHER" id="PTHR43377:SF1">
    <property type="entry name" value="BILIVERDIN REDUCTASE A"/>
    <property type="match status" value="1"/>
</dbReference>
<evidence type="ECO:0000259" key="1">
    <source>
        <dbReference type="Pfam" id="PF01408"/>
    </source>
</evidence>
<protein>
    <submittedName>
        <fullName evidence="3">Gfo/Idh/MocA family oxidoreductase</fullName>
    </submittedName>
</protein>
<proteinExistence type="predicted"/>
<dbReference type="EMBL" id="JACXJA010000009">
    <property type="protein sequence ID" value="MBD2862174.1"/>
    <property type="molecule type" value="Genomic_DNA"/>
</dbReference>
<keyword evidence="4" id="KW-1185">Reference proteome</keyword>
<evidence type="ECO:0000313" key="3">
    <source>
        <dbReference type="EMBL" id="MBD2862174.1"/>
    </source>
</evidence>
<evidence type="ECO:0000313" key="4">
    <source>
        <dbReference type="Proteomes" id="UP000639396"/>
    </source>
</evidence>
<reference evidence="3" key="1">
    <citation type="submission" date="2020-09" db="EMBL/GenBank/DDBJ databases">
        <title>A novel bacterium of genus Paenibacillus, isolated from South China Sea.</title>
        <authorList>
            <person name="Huang H."/>
            <person name="Mo K."/>
            <person name="Hu Y."/>
        </authorList>
    </citation>
    <scope>NUCLEOTIDE SEQUENCE</scope>
    <source>
        <strain evidence="3">IB182363</strain>
    </source>
</reference>
<dbReference type="AlphaFoldDB" id="A0A927H074"/>
<dbReference type="Pfam" id="PF01408">
    <property type="entry name" value="GFO_IDH_MocA"/>
    <property type="match status" value="1"/>
</dbReference>
<dbReference type="GO" id="GO:0000166">
    <property type="term" value="F:nucleotide binding"/>
    <property type="evidence" value="ECO:0007669"/>
    <property type="project" value="InterPro"/>
</dbReference>
<dbReference type="Gene3D" id="3.30.360.10">
    <property type="entry name" value="Dihydrodipicolinate Reductase, domain 2"/>
    <property type="match status" value="1"/>
</dbReference>